<keyword evidence="4" id="KW-1185">Reference proteome</keyword>
<reference evidence="3 4" key="1">
    <citation type="submission" date="2024-10" db="EMBL/GenBank/DDBJ databases">
        <authorList>
            <person name="Yibar A."/>
            <person name="Saticioglu I.B."/>
            <person name="Duman M."/>
            <person name="Ajmi N."/>
            <person name="Gurler F."/>
            <person name="Ay H."/>
            <person name="Onuk E."/>
            <person name="Guler S."/>
            <person name="Romalde J.L."/>
        </authorList>
    </citation>
    <scope>NUCLEOTIDE SEQUENCE [LARGE SCALE GENOMIC DNA]</scope>
    <source>
        <strain evidence="3 4">1-TCBS-A</strain>
    </source>
</reference>
<feature type="region of interest" description="Disordered" evidence="1">
    <location>
        <begin position="28"/>
        <end position="51"/>
    </location>
</feature>
<proteinExistence type="predicted"/>
<dbReference type="GO" id="GO:0016787">
    <property type="term" value="F:hydrolase activity"/>
    <property type="evidence" value="ECO:0007669"/>
    <property type="project" value="UniProtKB-KW"/>
</dbReference>
<sequence length="604" mass="67813">MKPFKRTLVAGVILGLIGTVVGCSPAEEAKQPQQKPKPEAQVEEQAQATAPVESGETIYLADTIITMDEDQPRVEAVVADDDGKIVFVGQEAQALKQFPNADKVDLEDKVIMPGFIEQHLHPFLGALTLSMPVIAPEEWQLPSRTWPAVNGHEEYLAALTAVEKEMKAPNEVLWTWGYNNFFHGELTRADLDKISKTRPIGVWHRSAHEFYVNSAFIEKFGLNQADIDKQGKEVAAQSDLENGHFWEGGALIYLLPRIYKDLGSEARFRAGLEQMVEMLHEKGVTAYNEPGAFIPEDMVGLYKEILGADETPMYSFFTPESKSPYFLKGKEGVVQAVEEITKTFPDEGKVRFFKNQVKLLFDGAIISQLMMMKDGYLDGHHGEWIQSPQEVEDITKLFWEKDYQILVHVNGDEGVEKLIEILKRRQAEYPRENHRFTIVHFANSTDEQVKELKELGAIISVNPYYVTGFGDRFGEVGLGEERAHAMVRLATIEKEQIPVSLHSDMPMAPADPLLLAWSAATRQTNNGNVLRKDLALSREAALKGITIEAAYSWGMEDTLGSIEVGKVANFTVLEEDPYKIDINKLKDVPIYATVFENKLFPIDK</sequence>
<dbReference type="Gene3D" id="2.30.40.10">
    <property type="entry name" value="Urease, subunit C, domain 1"/>
    <property type="match status" value="1"/>
</dbReference>
<dbReference type="InterPro" id="IPR013108">
    <property type="entry name" value="Amidohydro_3"/>
</dbReference>
<dbReference type="PROSITE" id="PS51257">
    <property type="entry name" value="PROKAR_LIPOPROTEIN"/>
    <property type="match status" value="1"/>
</dbReference>
<evidence type="ECO:0000259" key="2">
    <source>
        <dbReference type="Pfam" id="PF07969"/>
    </source>
</evidence>
<dbReference type="RefSeq" id="WP_394632660.1">
    <property type="nucleotide sequence ID" value="NZ_JBIHSE010000002.1"/>
</dbReference>
<evidence type="ECO:0000313" key="3">
    <source>
        <dbReference type="EMBL" id="MFH0273575.1"/>
    </source>
</evidence>
<dbReference type="Gene3D" id="3.20.20.140">
    <property type="entry name" value="Metal-dependent hydrolases"/>
    <property type="match status" value="1"/>
</dbReference>
<dbReference type="EC" id="3.5.-.-" evidence="3"/>
<dbReference type="PANTHER" id="PTHR22642:SF2">
    <property type="entry name" value="PROTEIN LONG AFTER FAR-RED 3"/>
    <property type="match status" value="1"/>
</dbReference>
<gene>
    <name evidence="3" type="ORF">ACGRHZ_20085</name>
</gene>
<dbReference type="PANTHER" id="PTHR22642">
    <property type="entry name" value="IMIDAZOLONEPROPIONASE"/>
    <property type="match status" value="1"/>
</dbReference>
<dbReference type="InterPro" id="IPR032466">
    <property type="entry name" value="Metal_Hydrolase"/>
</dbReference>
<evidence type="ECO:0000256" key="1">
    <source>
        <dbReference type="SAM" id="MobiDB-lite"/>
    </source>
</evidence>
<feature type="domain" description="Amidohydrolase 3" evidence="2">
    <location>
        <begin position="104"/>
        <end position="598"/>
    </location>
</feature>
<dbReference type="Gene3D" id="3.10.310.70">
    <property type="match status" value="1"/>
</dbReference>
<dbReference type="SUPFAM" id="SSF51556">
    <property type="entry name" value="Metallo-dependent hydrolases"/>
    <property type="match status" value="1"/>
</dbReference>
<comment type="caution">
    <text evidence="3">The sequence shown here is derived from an EMBL/GenBank/DDBJ whole genome shotgun (WGS) entry which is preliminary data.</text>
</comment>
<accession>A0ABW7JB61</accession>
<dbReference type="Pfam" id="PF07969">
    <property type="entry name" value="Amidohydro_3"/>
    <property type="match status" value="1"/>
</dbReference>
<dbReference type="InterPro" id="IPR011059">
    <property type="entry name" value="Metal-dep_hydrolase_composite"/>
</dbReference>
<name>A0ABW7JB61_9VIBR</name>
<keyword evidence="3" id="KW-0378">Hydrolase</keyword>
<dbReference type="EMBL" id="JBIHSE010000002">
    <property type="protein sequence ID" value="MFH0273575.1"/>
    <property type="molecule type" value="Genomic_DNA"/>
</dbReference>
<protein>
    <submittedName>
        <fullName evidence="3">Amidohydrolase</fullName>
        <ecNumber evidence="3">3.5.-.-</ecNumber>
    </submittedName>
</protein>
<dbReference type="CDD" id="cd01300">
    <property type="entry name" value="YtcJ_like"/>
    <property type="match status" value="1"/>
</dbReference>
<dbReference type="SUPFAM" id="SSF51338">
    <property type="entry name" value="Composite domain of metallo-dependent hydrolases"/>
    <property type="match status" value="1"/>
</dbReference>
<dbReference type="InterPro" id="IPR033932">
    <property type="entry name" value="YtcJ-like"/>
</dbReference>
<evidence type="ECO:0000313" key="4">
    <source>
        <dbReference type="Proteomes" id="UP001607221"/>
    </source>
</evidence>
<dbReference type="Proteomes" id="UP001607221">
    <property type="component" value="Unassembled WGS sequence"/>
</dbReference>
<organism evidence="3 4">
    <name type="scientific">Vibrio jasicida</name>
    <dbReference type="NCBI Taxonomy" id="766224"/>
    <lineage>
        <taxon>Bacteria</taxon>
        <taxon>Pseudomonadati</taxon>
        <taxon>Pseudomonadota</taxon>
        <taxon>Gammaproteobacteria</taxon>
        <taxon>Vibrionales</taxon>
        <taxon>Vibrionaceae</taxon>
        <taxon>Vibrio</taxon>
    </lineage>
</organism>